<sequence length="106" mass="11543">MAGLCEGGNKLLGSLKVVSKKFGNPPAVTKERNTAIQTEFVPVITILTARVMFIFLSVKKKPNNGLRECERVWGLEGINPGVETEAEEIFSQSRISAPAETSRVNP</sequence>
<comment type="caution">
    <text evidence="1">The sequence shown here is derived from an EMBL/GenBank/DDBJ whole genome shotgun (WGS) entry which is preliminary data.</text>
</comment>
<feature type="non-terminal residue" evidence="1">
    <location>
        <position position="106"/>
    </location>
</feature>
<keyword evidence="2" id="KW-1185">Reference proteome</keyword>
<reference evidence="1 2" key="1">
    <citation type="journal article" date="2022" name="Allergy">
        <title>Genome assembly and annotation of Periplaneta americana reveal a comprehensive cockroach allergen profile.</title>
        <authorList>
            <person name="Wang L."/>
            <person name="Xiong Q."/>
            <person name="Saelim N."/>
            <person name="Wang L."/>
            <person name="Nong W."/>
            <person name="Wan A.T."/>
            <person name="Shi M."/>
            <person name="Liu X."/>
            <person name="Cao Q."/>
            <person name="Hui J.H.L."/>
            <person name="Sookrung N."/>
            <person name="Leung T.F."/>
            <person name="Tungtrongchitr A."/>
            <person name="Tsui S.K.W."/>
        </authorList>
    </citation>
    <scope>NUCLEOTIDE SEQUENCE [LARGE SCALE GENOMIC DNA]</scope>
    <source>
        <strain evidence="1">PWHHKU_190912</strain>
    </source>
</reference>
<protein>
    <submittedName>
        <fullName evidence="1">Uncharacterized protein</fullName>
    </submittedName>
</protein>
<gene>
    <name evidence="1" type="ORF">ANN_00773</name>
</gene>
<evidence type="ECO:0000313" key="1">
    <source>
        <dbReference type="EMBL" id="KAJ4449374.1"/>
    </source>
</evidence>
<evidence type="ECO:0000313" key="2">
    <source>
        <dbReference type="Proteomes" id="UP001148838"/>
    </source>
</evidence>
<dbReference type="Proteomes" id="UP001148838">
    <property type="component" value="Unassembled WGS sequence"/>
</dbReference>
<dbReference type="EMBL" id="JAJSOF020000003">
    <property type="protein sequence ID" value="KAJ4449374.1"/>
    <property type="molecule type" value="Genomic_DNA"/>
</dbReference>
<accession>A0ABQ8TUX7</accession>
<organism evidence="1 2">
    <name type="scientific">Periplaneta americana</name>
    <name type="common">American cockroach</name>
    <name type="synonym">Blatta americana</name>
    <dbReference type="NCBI Taxonomy" id="6978"/>
    <lineage>
        <taxon>Eukaryota</taxon>
        <taxon>Metazoa</taxon>
        <taxon>Ecdysozoa</taxon>
        <taxon>Arthropoda</taxon>
        <taxon>Hexapoda</taxon>
        <taxon>Insecta</taxon>
        <taxon>Pterygota</taxon>
        <taxon>Neoptera</taxon>
        <taxon>Polyneoptera</taxon>
        <taxon>Dictyoptera</taxon>
        <taxon>Blattodea</taxon>
        <taxon>Blattoidea</taxon>
        <taxon>Blattidae</taxon>
        <taxon>Blattinae</taxon>
        <taxon>Periplaneta</taxon>
    </lineage>
</organism>
<proteinExistence type="predicted"/>
<name>A0ABQ8TUX7_PERAM</name>